<keyword evidence="4" id="KW-0539">Nucleus</keyword>
<gene>
    <name evidence="7" type="ORF">H4R26_002025</name>
</gene>
<sequence length="360" mass="40021">MSNSGNYISHEGSSTSPHRNSAAAARSTHAYAPCDSHESSGDAMPPASTYSFYAQERVASGAHQSSSLFGVSRHGAPPFDDSRHHLSSHMDDASSSVGGMAAHSESQECESPESQLERITDEPTLSLNELPLPDRQLGRFNPQLRSFRLVIVQQPIRARMCGSSDKDWRPVSPPPVIKLELYDMEGYPVIDNQFMQHLVIHTTLWNDEREEELTVVELPQNTNSKRISAAAKSRKRGITQIGHQSMGPGLEIENNLLGDYSASSSIVENNEGERGCYFVFPNLSIRLEGRYRLRFTLIKLPSMFDEYHPMMPACIASVFSEAFDVFSIKTFPGMIESTLLSRTLAQQGLKIPIRNTQDMN</sequence>
<evidence type="ECO:0000256" key="5">
    <source>
        <dbReference type="SAM" id="MobiDB-lite"/>
    </source>
</evidence>
<feature type="compositionally biased region" description="Basic and acidic residues" evidence="5">
    <location>
        <begin position="80"/>
        <end position="92"/>
    </location>
</feature>
<comment type="subcellular location">
    <subcellularLocation>
        <location evidence="1">Nucleus</location>
    </subcellularLocation>
</comment>
<evidence type="ECO:0000256" key="3">
    <source>
        <dbReference type="ARBA" id="ARBA00023163"/>
    </source>
</evidence>
<dbReference type="PANTHER" id="PTHR33572:SF3">
    <property type="entry name" value="VELVET COMPLEX SUBUNIT B"/>
    <property type="match status" value="1"/>
</dbReference>
<keyword evidence="8" id="KW-1185">Reference proteome</keyword>
<evidence type="ECO:0000256" key="2">
    <source>
        <dbReference type="ARBA" id="ARBA00023015"/>
    </source>
</evidence>
<dbReference type="Proteomes" id="UP001150907">
    <property type="component" value="Unassembled WGS sequence"/>
</dbReference>
<dbReference type="InterPro" id="IPR021740">
    <property type="entry name" value="Velvet"/>
</dbReference>
<dbReference type="EMBL" id="JANBQF010000109">
    <property type="protein sequence ID" value="KAJ2005297.1"/>
    <property type="molecule type" value="Genomic_DNA"/>
</dbReference>
<name>A0A9W8EGC7_9FUNG</name>
<feature type="region of interest" description="Disordered" evidence="5">
    <location>
        <begin position="1"/>
        <end position="44"/>
    </location>
</feature>
<dbReference type="GO" id="GO:0005634">
    <property type="term" value="C:nucleus"/>
    <property type="evidence" value="ECO:0007669"/>
    <property type="project" value="UniProtKB-SubCell"/>
</dbReference>
<dbReference type="PANTHER" id="PTHR33572">
    <property type="entry name" value="SPORE DEVELOPMENT REGULATOR VOSA"/>
    <property type="match status" value="1"/>
</dbReference>
<feature type="compositionally biased region" description="Polar residues" evidence="5">
    <location>
        <begin position="1"/>
        <end position="19"/>
    </location>
</feature>
<dbReference type="InterPro" id="IPR037525">
    <property type="entry name" value="Velvet_dom"/>
</dbReference>
<feature type="compositionally biased region" description="Low complexity" evidence="5">
    <location>
        <begin position="22"/>
        <end position="32"/>
    </location>
</feature>
<evidence type="ECO:0000256" key="1">
    <source>
        <dbReference type="ARBA" id="ARBA00004123"/>
    </source>
</evidence>
<keyword evidence="2" id="KW-0805">Transcription regulation</keyword>
<feature type="region of interest" description="Disordered" evidence="5">
    <location>
        <begin position="64"/>
        <end position="122"/>
    </location>
</feature>
<evidence type="ECO:0000259" key="6">
    <source>
        <dbReference type="PROSITE" id="PS51821"/>
    </source>
</evidence>
<keyword evidence="3" id="KW-0804">Transcription</keyword>
<dbReference type="InterPro" id="IPR038491">
    <property type="entry name" value="Velvet_dom_sf"/>
</dbReference>
<dbReference type="Pfam" id="PF11754">
    <property type="entry name" value="Velvet"/>
    <property type="match status" value="1"/>
</dbReference>
<reference evidence="7" key="1">
    <citation type="submission" date="2022-07" db="EMBL/GenBank/DDBJ databases">
        <title>Phylogenomic reconstructions and comparative analyses of Kickxellomycotina fungi.</title>
        <authorList>
            <person name="Reynolds N.K."/>
            <person name="Stajich J.E."/>
            <person name="Barry K."/>
            <person name="Grigoriev I.V."/>
            <person name="Crous P."/>
            <person name="Smith M.E."/>
        </authorList>
    </citation>
    <scope>NUCLEOTIDE SEQUENCE</scope>
    <source>
        <strain evidence="7">IMI 214461</strain>
    </source>
</reference>
<evidence type="ECO:0000313" key="7">
    <source>
        <dbReference type="EMBL" id="KAJ2005297.1"/>
    </source>
</evidence>
<evidence type="ECO:0000256" key="4">
    <source>
        <dbReference type="ARBA" id="ARBA00023242"/>
    </source>
</evidence>
<dbReference type="Gene3D" id="2.60.40.3960">
    <property type="entry name" value="Velvet domain"/>
    <property type="match status" value="1"/>
</dbReference>
<feature type="domain" description="Velvet" evidence="6">
    <location>
        <begin position="141"/>
        <end position="354"/>
    </location>
</feature>
<dbReference type="PROSITE" id="PS51821">
    <property type="entry name" value="VELVET"/>
    <property type="match status" value="1"/>
</dbReference>
<comment type="caution">
    <text evidence="7">The sequence shown here is derived from an EMBL/GenBank/DDBJ whole genome shotgun (WGS) entry which is preliminary data.</text>
</comment>
<dbReference type="AlphaFoldDB" id="A0A9W8EGC7"/>
<protein>
    <recommendedName>
        <fullName evidence="6">Velvet domain-containing protein</fullName>
    </recommendedName>
</protein>
<accession>A0A9W8EGC7</accession>
<proteinExistence type="predicted"/>
<dbReference type="OrthoDB" id="5599552at2759"/>
<organism evidence="7 8">
    <name type="scientific">Coemansia thaxteri</name>
    <dbReference type="NCBI Taxonomy" id="2663907"/>
    <lineage>
        <taxon>Eukaryota</taxon>
        <taxon>Fungi</taxon>
        <taxon>Fungi incertae sedis</taxon>
        <taxon>Zoopagomycota</taxon>
        <taxon>Kickxellomycotina</taxon>
        <taxon>Kickxellomycetes</taxon>
        <taxon>Kickxellales</taxon>
        <taxon>Kickxellaceae</taxon>
        <taxon>Coemansia</taxon>
    </lineage>
</organism>
<evidence type="ECO:0000313" key="8">
    <source>
        <dbReference type="Proteomes" id="UP001150907"/>
    </source>
</evidence>